<proteinExistence type="predicted"/>
<organism evidence="1 2">
    <name type="scientific">Gossypium stocksii</name>
    <dbReference type="NCBI Taxonomy" id="47602"/>
    <lineage>
        <taxon>Eukaryota</taxon>
        <taxon>Viridiplantae</taxon>
        <taxon>Streptophyta</taxon>
        <taxon>Embryophyta</taxon>
        <taxon>Tracheophyta</taxon>
        <taxon>Spermatophyta</taxon>
        <taxon>Magnoliopsida</taxon>
        <taxon>eudicotyledons</taxon>
        <taxon>Gunneridae</taxon>
        <taxon>Pentapetalae</taxon>
        <taxon>rosids</taxon>
        <taxon>malvids</taxon>
        <taxon>Malvales</taxon>
        <taxon>Malvaceae</taxon>
        <taxon>Malvoideae</taxon>
        <taxon>Gossypium</taxon>
    </lineage>
</organism>
<evidence type="ECO:0000313" key="1">
    <source>
        <dbReference type="EMBL" id="KAH1082575.1"/>
    </source>
</evidence>
<gene>
    <name evidence="1" type="ORF">J1N35_022336</name>
</gene>
<dbReference type="EMBL" id="JAIQCV010000007">
    <property type="protein sequence ID" value="KAH1082575.1"/>
    <property type="molecule type" value="Genomic_DNA"/>
</dbReference>
<accession>A0A9D3VG95</accession>
<protein>
    <submittedName>
        <fullName evidence="1">Uncharacterized protein</fullName>
    </submittedName>
</protein>
<keyword evidence="2" id="KW-1185">Reference proteome</keyword>
<dbReference type="AlphaFoldDB" id="A0A9D3VG95"/>
<name>A0A9D3VG95_9ROSI</name>
<comment type="caution">
    <text evidence="1">The sequence shown here is derived from an EMBL/GenBank/DDBJ whole genome shotgun (WGS) entry which is preliminary data.</text>
</comment>
<reference evidence="1 2" key="1">
    <citation type="journal article" date="2021" name="Plant Biotechnol. J.">
        <title>Multi-omics assisted identification of the key and species-specific regulatory components of drought-tolerant mechanisms in Gossypium stocksii.</title>
        <authorList>
            <person name="Yu D."/>
            <person name="Ke L."/>
            <person name="Zhang D."/>
            <person name="Wu Y."/>
            <person name="Sun Y."/>
            <person name="Mei J."/>
            <person name="Sun J."/>
            <person name="Sun Y."/>
        </authorList>
    </citation>
    <scope>NUCLEOTIDE SEQUENCE [LARGE SCALE GENOMIC DNA]</scope>
    <source>
        <strain evidence="2">cv. E1</strain>
        <tissue evidence="1">Leaf</tissue>
    </source>
</reference>
<evidence type="ECO:0000313" key="2">
    <source>
        <dbReference type="Proteomes" id="UP000828251"/>
    </source>
</evidence>
<sequence length="87" mass="10004">MGCSSKHVTIAPNVSHGGLSFRWGSFGLQELTRFKELLEKPIKLKLRWPNDKGSVRKKDRCSDRLGLILKEKKVRSRRKIDVWIGSV</sequence>
<dbReference type="Proteomes" id="UP000828251">
    <property type="component" value="Unassembled WGS sequence"/>
</dbReference>